<protein>
    <submittedName>
        <fullName evidence="1">Uncharacterized protein</fullName>
    </submittedName>
</protein>
<organism evidence="1 2">
    <name type="scientific">Lithospermum erythrorhizon</name>
    <name type="common">Purple gromwell</name>
    <name type="synonym">Lithospermum officinale var. erythrorhizon</name>
    <dbReference type="NCBI Taxonomy" id="34254"/>
    <lineage>
        <taxon>Eukaryota</taxon>
        <taxon>Viridiplantae</taxon>
        <taxon>Streptophyta</taxon>
        <taxon>Embryophyta</taxon>
        <taxon>Tracheophyta</taxon>
        <taxon>Spermatophyta</taxon>
        <taxon>Magnoliopsida</taxon>
        <taxon>eudicotyledons</taxon>
        <taxon>Gunneridae</taxon>
        <taxon>Pentapetalae</taxon>
        <taxon>asterids</taxon>
        <taxon>lamiids</taxon>
        <taxon>Boraginales</taxon>
        <taxon>Boraginaceae</taxon>
        <taxon>Boraginoideae</taxon>
        <taxon>Lithospermeae</taxon>
        <taxon>Lithospermum</taxon>
    </lineage>
</organism>
<keyword evidence="2" id="KW-1185">Reference proteome</keyword>
<accession>A0AAV3RYT9</accession>
<reference evidence="1 2" key="1">
    <citation type="submission" date="2024-01" db="EMBL/GenBank/DDBJ databases">
        <title>The complete chloroplast genome sequence of Lithospermum erythrorhizon: insights into the phylogenetic relationship among Boraginaceae species and the maternal lineages of purple gromwells.</title>
        <authorList>
            <person name="Okada T."/>
            <person name="Watanabe K."/>
        </authorList>
    </citation>
    <scope>NUCLEOTIDE SEQUENCE [LARGE SCALE GENOMIC DNA]</scope>
</reference>
<comment type="caution">
    <text evidence="1">The sequence shown here is derived from an EMBL/GenBank/DDBJ whole genome shotgun (WGS) entry which is preliminary data.</text>
</comment>
<dbReference type="EMBL" id="BAABME010014159">
    <property type="protein sequence ID" value="GAA0186906.1"/>
    <property type="molecule type" value="Genomic_DNA"/>
</dbReference>
<name>A0AAV3RYT9_LITER</name>
<sequence length="79" mass="8484">MIEKIEGCEFEISTSMERKFSAGGAARPGKVIHSALRYNCGVAAVVPPEIIDQRRDRTDLYMATKVGAAQGGAGLTKEK</sequence>
<dbReference type="Proteomes" id="UP001454036">
    <property type="component" value="Unassembled WGS sequence"/>
</dbReference>
<proteinExistence type="predicted"/>
<evidence type="ECO:0000313" key="1">
    <source>
        <dbReference type="EMBL" id="GAA0186906.1"/>
    </source>
</evidence>
<dbReference type="AlphaFoldDB" id="A0AAV3RYT9"/>
<gene>
    <name evidence="1" type="ORF">LIER_34194</name>
</gene>
<evidence type="ECO:0000313" key="2">
    <source>
        <dbReference type="Proteomes" id="UP001454036"/>
    </source>
</evidence>